<protein>
    <recommendedName>
        <fullName evidence="5">Protein-S-isoprenylcysteine O-methyltransferase</fullName>
        <ecNumber evidence="5">2.1.1.100</ecNumber>
    </recommendedName>
</protein>
<organism evidence="7 9">
    <name type="scientific">Venturia inaequalis</name>
    <name type="common">Apple scab fungus</name>
    <dbReference type="NCBI Taxonomy" id="5025"/>
    <lineage>
        <taxon>Eukaryota</taxon>
        <taxon>Fungi</taxon>
        <taxon>Dikarya</taxon>
        <taxon>Ascomycota</taxon>
        <taxon>Pezizomycotina</taxon>
        <taxon>Dothideomycetes</taxon>
        <taxon>Pleosporomycetidae</taxon>
        <taxon>Venturiales</taxon>
        <taxon>Venturiaceae</taxon>
        <taxon>Venturia</taxon>
    </lineage>
</organism>
<keyword evidence="3" id="KW-1133">Transmembrane helix</keyword>
<sequence>MSRSLAAATLISTYISHKAFQPPNQKVENPTVGGDEDKWNSPVLEFIEACIKYGHPALGIYHAYLAYTYPSPFLCLNPQALNSALFTWSPQSILLLAATTVFASLRLASYRALGEDFVYQINKPAALRTTGIYAWMQHPGYTAVVATWIANVSLLLRPDGVFGSVMPVAVARFGNLFALCHGVCWLVWLAGVIPPRVKDEEEMLKKEFGGEWERWAAQTARFIPFVY</sequence>
<dbReference type="EC" id="2.1.1.100" evidence="5"/>
<keyword evidence="5" id="KW-0489">Methyltransferase</keyword>
<comment type="caution">
    <text evidence="7">The sequence shown here is derived from an EMBL/GenBank/DDBJ whole genome shotgun (WGS) entry which is preliminary data.</text>
</comment>
<evidence type="ECO:0000256" key="1">
    <source>
        <dbReference type="ARBA" id="ARBA00004141"/>
    </source>
</evidence>
<keyword evidence="9" id="KW-1185">Reference proteome</keyword>
<evidence type="ECO:0000256" key="3">
    <source>
        <dbReference type="ARBA" id="ARBA00022989"/>
    </source>
</evidence>
<keyword evidence="4" id="KW-0472">Membrane</keyword>
<dbReference type="Proteomes" id="UP000490939">
    <property type="component" value="Unassembled WGS sequence"/>
</dbReference>
<dbReference type="Pfam" id="PF04140">
    <property type="entry name" value="ICMT"/>
    <property type="match status" value="1"/>
</dbReference>
<dbReference type="GO" id="GO:0005789">
    <property type="term" value="C:endoplasmic reticulum membrane"/>
    <property type="evidence" value="ECO:0007669"/>
    <property type="project" value="UniProtKB-SubCell"/>
</dbReference>
<evidence type="ECO:0000313" key="6">
    <source>
        <dbReference type="EMBL" id="KAE9969181.1"/>
    </source>
</evidence>
<evidence type="ECO:0000313" key="7">
    <source>
        <dbReference type="EMBL" id="KAE9979935.1"/>
    </source>
</evidence>
<proteinExistence type="inferred from homology"/>
<dbReference type="Gene3D" id="1.20.120.1630">
    <property type="match status" value="1"/>
</dbReference>
<reference evidence="7 9" key="1">
    <citation type="submission" date="2019-07" db="EMBL/GenBank/DDBJ databases">
        <title>Venturia inaequalis Genome Resource.</title>
        <authorList>
            <person name="Lichtner F.J."/>
        </authorList>
    </citation>
    <scope>NUCLEOTIDE SEQUENCE [LARGE SCALE GENOMIC DNA]</scope>
    <source>
        <strain evidence="6 8">120213</strain>
        <strain evidence="7 9">DMI_063113</strain>
    </source>
</reference>
<evidence type="ECO:0000256" key="5">
    <source>
        <dbReference type="RuleBase" id="RU362022"/>
    </source>
</evidence>
<evidence type="ECO:0000256" key="2">
    <source>
        <dbReference type="ARBA" id="ARBA00022692"/>
    </source>
</evidence>
<dbReference type="EMBL" id="WNWS01000376">
    <property type="protein sequence ID" value="KAE9969181.1"/>
    <property type="molecule type" value="Genomic_DNA"/>
</dbReference>
<evidence type="ECO:0000256" key="4">
    <source>
        <dbReference type="ARBA" id="ARBA00023136"/>
    </source>
</evidence>
<dbReference type="AlphaFoldDB" id="A0A8H3V1Y2"/>
<keyword evidence="5" id="KW-0256">Endoplasmic reticulum</keyword>
<comment type="similarity">
    <text evidence="5">Belongs to the class VI-like SAM-binding methyltransferase superfamily. Isoprenylcysteine carboxyl methyltransferase family.</text>
</comment>
<evidence type="ECO:0000313" key="8">
    <source>
        <dbReference type="Proteomes" id="UP000447873"/>
    </source>
</evidence>
<keyword evidence="5" id="KW-0808">Transferase</keyword>
<dbReference type="GO" id="GO:0032259">
    <property type="term" value="P:methylation"/>
    <property type="evidence" value="ECO:0007669"/>
    <property type="project" value="UniProtKB-KW"/>
</dbReference>
<dbReference type="InterPro" id="IPR007269">
    <property type="entry name" value="ICMT_MeTrfase"/>
</dbReference>
<accession>A0A8H3V1Y2</accession>
<dbReference type="Proteomes" id="UP000447873">
    <property type="component" value="Unassembled WGS sequence"/>
</dbReference>
<dbReference type="GO" id="GO:0004671">
    <property type="term" value="F:protein C-terminal S-isoprenylcysteine carboxyl O-methyltransferase activity"/>
    <property type="evidence" value="ECO:0007669"/>
    <property type="project" value="UniProtKB-EC"/>
</dbReference>
<keyword evidence="2" id="KW-0812">Transmembrane</keyword>
<comment type="subcellular location">
    <subcellularLocation>
        <location evidence="5">Endoplasmic reticulum membrane</location>
        <topology evidence="5">Multi-pass membrane protein</topology>
    </subcellularLocation>
    <subcellularLocation>
        <location evidence="1">Membrane</location>
        <topology evidence="1">Multi-pass membrane protein</topology>
    </subcellularLocation>
</comment>
<evidence type="ECO:0000313" key="9">
    <source>
        <dbReference type="Proteomes" id="UP000490939"/>
    </source>
</evidence>
<comment type="catalytic activity">
    <reaction evidence="5">
        <text>[protein]-C-terminal S-[(2E,6E)-farnesyl]-L-cysteine + S-adenosyl-L-methionine = [protein]-C-terminal S-[(2E,6E)-farnesyl]-L-cysteine methyl ester + S-adenosyl-L-homocysteine</text>
        <dbReference type="Rhea" id="RHEA:21672"/>
        <dbReference type="Rhea" id="RHEA-COMP:12125"/>
        <dbReference type="Rhea" id="RHEA-COMP:12126"/>
        <dbReference type="ChEBI" id="CHEBI:57856"/>
        <dbReference type="ChEBI" id="CHEBI:59789"/>
        <dbReference type="ChEBI" id="CHEBI:90510"/>
        <dbReference type="ChEBI" id="CHEBI:90511"/>
        <dbReference type="EC" id="2.1.1.100"/>
    </reaction>
</comment>
<name>A0A8H3V1Y2_VENIN</name>
<dbReference type="EMBL" id="WNWR01000400">
    <property type="protein sequence ID" value="KAE9979935.1"/>
    <property type="molecule type" value="Genomic_DNA"/>
</dbReference>
<keyword evidence="5" id="KW-0949">S-adenosyl-L-methionine</keyword>
<gene>
    <name evidence="7" type="ORF">EG327_006843</name>
    <name evidence="6" type="ORF">EG328_007019</name>
</gene>